<evidence type="ECO:0000256" key="1">
    <source>
        <dbReference type="ARBA" id="ARBA00004123"/>
    </source>
</evidence>
<evidence type="ECO:0000256" key="2">
    <source>
        <dbReference type="ARBA" id="ARBA00023015"/>
    </source>
</evidence>
<evidence type="ECO:0000256" key="4">
    <source>
        <dbReference type="ARBA" id="ARBA00023163"/>
    </source>
</evidence>
<organism evidence="8 9">
    <name type="scientific">Corymbia citriodora subsp. variegata</name>
    <dbReference type="NCBI Taxonomy" id="360336"/>
    <lineage>
        <taxon>Eukaryota</taxon>
        <taxon>Viridiplantae</taxon>
        <taxon>Streptophyta</taxon>
        <taxon>Embryophyta</taxon>
        <taxon>Tracheophyta</taxon>
        <taxon>Spermatophyta</taxon>
        <taxon>Magnoliopsida</taxon>
        <taxon>eudicotyledons</taxon>
        <taxon>Gunneridae</taxon>
        <taxon>Pentapetalae</taxon>
        <taxon>rosids</taxon>
        <taxon>malvids</taxon>
        <taxon>Myrtales</taxon>
        <taxon>Myrtaceae</taxon>
        <taxon>Myrtoideae</taxon>
        <taxon>Eucalypteae</taxon>
        <taxon>Corymbia</taxon>
    </lineage>
</organism>
<comment type="subcellular location">
    <subcellularLocation>
        <location evidence="1">Nucleus</location>
    </subcellularLocation>
</comment>
<evidence type="ECO:0000256" key="3">
    <source>
        <dbReference type="ARBA" id="ARBA00023125"/>
    </source>
</evidence>
<gene>
    <name evidence="8" type="ORF">BT93_L1241</name>
</gene>
<reference evidence="8" key="1">
    <citation type="submission" date="2020-05" db="EMBL/GenBank/DDBJ databases">
        <title>WGS assembly of Corymbia citriodora subspecies variegata.</title>
        <authorList>
            <person name="Barry K."/>
            <person name="Hundley H."/>
            <person name="Shu S."/>
            <person name="Jenkins J."/>
            <person name="Grimwood J."/>
            <person name="Baten A."/>
        </authorList>
    </citation>
    <scope>NUCLEOTIDE SEQUENCE</scope>
    <source>
        <strain evidence="8">CV2-018</strain>
    </source>
</reference>
<dbReference type="GO" id="GO:0046983">
    <property type="term" value="F:protein dimerization activity"/>
    <property type="evidence" value="ECO:0007669"/>
    <property type="project" value="InterPro"/>
</dbReference>
<evidence type="ECO:0000313" key="8">
    <source>
        <dbReference type="EMBL" id="KAF7849112.1"/>
    </source>
</evidence>
<dbReference type="PROSITE" id="PS50066">
    <property type="entry name" value="MADS_BOX_2"/>
    <property type="match status" value="1"/>
</dbReference>
<keyword evidence="2" id="KW-0805">Transcription regulation</keyword>
<keyword evidence="5" id="KW-0539">Nucleus</keyword>
<keyword evidence="9" id="KW-1185">Reference proteome</keyword>
<accession>A0A8T0CQS2</accession>
<dbReference type="Proteomes" id="UP000806378">
    <property type="component" value="Unassembled WGS sequence"/>
</dbReference>
<keyword evidence="4" id="KW-0804">Transcription</keyword>
<comment type="caution">
    <text evidence="8">The sequence shown here is derived from an EMBL/GenBank/DDBJ whole genome shotgun (WGS) entry which is preliminary data.</text>
</comment>
<proteinExistence type="predicted"/>
<dbReference type="AlphaFoldDB" id="A0A8T0CQS2"/>
<sequence length="202" mass="21889">MEEAAAKRGPKRRRGVEGGLIENQSAREVTFSKRHQGLFRKAAELSILCGAEVAVITYSPHGNPFAFVHPSTPDAVLGRYLSGGGATGPAVVEATAAAAAPHGKRYEDAVAKLEEATREAGRIAAEAGNSNNRWWWEEAVGDDAEEEELEYFVAALESLKKLVAERLGQYDDEGYYVRLLETDMAISSDLDATFLAELQNSC</sequence>
<name>A0A8T0CQS2_CORYI</name>
<dbReference type="OrthoDB" id="1896642at2759"/>
<dbReference type="GO" id="GO:0000981">
    <property type="term" value="F:DNA-binding transcription factor activity, RNA polymerase II-specific"/>
    <property type="evidence" value="ECO:0007669"/>
    <property type="project" value="TreeGrafter"/>
</dbReference>
<dbReference type="PANTHER" id="PTHR11945:SF723">
    <property type="entry name" value="AGAMOUS-LIKE MADS-BOX PROTEIN AGL62"/>
    <property type="match status" value="1"/>
</dbReference>
<dbReference type="Gene3D" id="3.40.1810.10">
    <property type="entry name" value="Transcription factor, MADS-box"/>
    <property type="match status" value="1"/>
</dbReference>
<dbReference type="InterPro" id="IPR036879">
    <property type="entry name" value="TF_MADSbox_sf"/>
</dbReference>
<dbReference type="Gramene" id="rna-gnl|WGS:JABURB|Cocit.L1241.1">
    <property type="protein sequence ID" value="cds-KAF7849112.1"/>
    <property type="gene ID" value="gene-BT93_L1241"/>
</dbReference>
<keyword evidence="3" id="KW-0238">DNA-binding</keyword>
<protein>
    <recommendedName>
        <fullName evidence="7">MADS-box domain-containing protein</fullName>
    </recommendedName>
</protein>
<evidence type="ECO:0000259" key="7">
    <source>
        <dbReference type="PROSITE" id="PS50066"/>
    </source>
</evidence>
<dbReference type="SMART" id="SM00432">
    <property type="entry name" value="MADS"/>
    <property type="match status" value="1"/>
</dbReference>
<feature type="region of interest" description="Disordered" evidence="6">
    <location>
        <begin position="1"/>
        <end position="20"/>
    </location>
</feature>
<dbReference type="GO" id="GO:0005634">
    <property type="term" value="C:nucleus"/>
    <property type="evidence" value="ECO:0007669"/>
    <property type="project" value="UniProtKB-SubCell"/>
</dbReference>
<evidence type="ECO:0000256" key="6">
    <source>
        <dbReference type="SAM" id="MobiDB-lite"/>
    </source>
</evidence>
<dbReference type="EMBL" id="MU089868">
    <property type="protein sequence ID" value="KAF7849112.1"/>
    <property type="molecule type" value="Genomic_DNA"/>
</dbReference>
<dbReference type="InterPro" id="IPR002100">
    <property type="entry name" value="TF_MADSbox"/>
</dbReference>
<dbReference type="SUPFAM" id="SSF55455">
    <property type="entry name" value="SRF-like"/>
    <property type="match status" value="1"/>
</dbReference>
<feature type="domain" description="MADS-box" evidence="7">
    <location>
        <begin position="11"/>
        <end position="71"/>
    </location>
</feature>
<evidence type="ECO:0000313" key="9">
    <source>
        <dbReference type="Proteomes" id="UP000806378"/>
    </source>
</evidence>
<dbReference type="PANTHER" id="PTHR11945">
    <property type="entry name" value="MADS BOX PROTEIN"/>
    <property type="match status" value="1"/>
</dbReference>
<evidence type="ECO:0000256" key="5">
    <source>
        <dbReference type="ARBA" id="ARBA00023242"/>
    </source>
</evidence>
<dbReference type="PRINTS" id="PR00404">
    <property type="entry name" value="MADSDOMAIN"/>
</dbReference>
<dbReference type="GO" id="GO:0000978">
    <property type="term" value="F:RNA polymerase II cis-regulatory region sequence-specific DNA binding"/>
    <property type="evidence" value="ECO:0007669"/>
    <property type="project" value="TreeGrafter"/>
</dbReference>
<dbReference type="Pfam" id="PF00319">
    <property type="entry name" value="SRF-TF"/>
    <property type="match status" value="1"/>
</dbReference>